<gene>
    <name evidence="2" type="ORF">Tci_058712</name>
</gene>
<sequence length="132" mass="15159">MESIRKFAPMESEGQIADSKVGEGISKEGKSLKRPAEEELGQEHQKKQKAKEDLSQERLQQMMVIIPEQGIHVEALQTKDGQDIFMLVEKEYPLSGGALLMMLVQKLQVDEHNEMAEELLRKIFMHAERLRK</sequence>
<dbReference type="AlphaFoldDB" id="A0A6L2NQB3"/>
<comment type="caution">
    <text evidence="2">The sequence shown here is derived from an EMBL/GenBank/DDBJ whole genome shotgun (WGS) entry which is preliminary data.</text>
</comment>
<reference evidence="2" key="1">
    <citation type="journal article" date="2019" name="Sci. Rep.">
        <title>Draft genome of Tanacetum cinerariifolium, the natural source of mosquito coil.</title>
        <authorList>
            <person name="Yamashiro T."/>
            <person name="Shiraishi A."/>
            <person name="Satake H."/>
            <person name="Nakayama K."/>
        </authorList>
    </citation>
    <scope>NUCLEOTIDE SEQUENCE</scope>
</reference>
<dbReference type="EMBL" id="BKCJ010009390">
    <property type="protein sequence ID" value="GEU86734.1"/>
    <property type="molecule type" value="Genomic_DNA"/>
</dbReference>
<accession>A0A6L2NQB3</accession>
<organism evidence="2">
    <name type="scientific">Tanacetum cinerariifolium</name>
    <name type="common">Dalmatian daisy</name>
    <name type="synonym">Chrysanthemum cinerariifolium</name>
    <dbReference type="NCBI Taxonomy" id="118510"/>
    <lineage>
        <taxon>Eukaryota</taxon>
        <taxon>Viridiplantae</taxon>
        <taxon>Streptophyta</taxon>
        <taxon>Embryophyta</taxon>
        <taxon>Tracheophyta</taxon>
        <taxon>Spermatophyta</taxon>
        <taxon>Magnoliopsida</taxon>
        <taxon>eudicotyledons</taxon>
        <taxon>Gunneridae</taxon>
        <taxon>Pentapetalae</taxon>
        <taxon>asterids</taxon>
        <taxon>campanulids</taxon>
        <taxon>Asterales</taxon>
        <taxon>Asteraceae</taxon>
        <taxon>Asteroideae</taxon>
        <taxon>Anthemideae</taxon>
        <taxon>Anthemidinae</taxon>
        <taxon>Tanacetum</taxon>
    </lineage>
</organism>
<feature type="region of interest" description="Disordered" evidence="1">
    <location>
        <begin position="1"/>
        <end position="54"/>
    </location>
</feature>
<proteinExistence type="predicted"/>
<name>A0A6L2NQB3_TANCI</name>
<feature type="compositionally biased region" description="Basic and acidic residues" evidence="1">
    <location>
        <begin position="25"/>
        <end position="54"/>
    </location>
</feature>
<protein>
    <submittedName>
        <fullName evidence="2">Uncharacterized protein</fullName>
    </submittedName>
</protein>
<evidence type="ECO:0000313" key="2">
    <source>
        <dbReference type="EMBL" id="GEU86734.1"/>
    </source>
</evidence>
<evidence type="ECO:0000256" key="1">
    <source>
        <dbReference type="SAM" id="MobiDB-lite"/>
    </source>
</evidence>